<dbReference type="InParanoid" id="D6WEZ1"/>
<proteinExistence type="predicted"/>
<accession>D6WEZ1</accession>
<protein>
    <submittedName>
        <fullName evidence="1">Uncharacterized protein</fullName>
    </submittedName>
</protein>
<dbReference type="AlphaFoldDB" id="D6WEZ1"/>
<dbReference type="HOGENOM" id="CLU_1410506_0_0_1"/>
<dbReference type="EMBL" id="KQ971319">
    <property type="protein sequence ID" value="EFA00458.1"/>
    <property type="molecule type" value="Genomic_DNA"/>
</dbReference>
<keyword evidence="2" id="KW-1185">Reference proteome</keyword>
<sequence length="193" mass="21931">MAKRNRCKWSLAVKPASDVRPILTSGCINDFGQIQCVRRNRRFEILQSFCLDETEAVTKFGRWWKAIRMVLQSPCPCVKWEENKTPSGDAFIRIPGTGADSWNITANKRHSICLHPFRIFEKWLNCRRPTSMSKPTKNSFASMCEGSIHLTANKNVITLSVGQEGEAPLWRPQSPFSCDYNGICAQDFAMAIQ</sequence>
<organism evidence="1 2">
    <name type="scientific">Tribolium castaneum</name>
    <name type="common">Red flour beetle</name>
    <dbReference type="NCBI Taxonomy" id="7070"/>
    <lineage>
        <taxon>Eukaryota</taxon>
        <taxon>Metazoa</taxon>
        <taxon>Ecdysozoa</taxon>
        <taxon>Arthropoda</taxon>
        <taxon>Hexapoda</taxon>
        <taxon>Insecta</taxon>
        <taxon>Pterygota</taxon>
        <taxon>Neoptera</taxon>
        <taxon>Endopterygota</taxon>
        <taxon>Coleoptera</taxon>
        <taxon>Polyphaga</taxon>
        <taxon>Cucujiformia</taxon>
        <taxon>Tenebrionidae</taxon>
        <taxon>Tenebrionidae incertae sedis</taxon>
        <taxon>Tribolium</taxon>
    </lineage>
</organism>
<reference evidence="1 2" key="2">
    <citation type="journal article" date="2010" name="Nucleic Acids Res.">
        <title>BeetleBase in 2010: revisions to provide comprehensive genomic information for Tribolium castaneum.</title>
        <authorList>
            <person name="Kim H.S."/>
            <person name="Murphy T."/>
            <person name="Xia J."/>
            <person name="Caragea D."/>
            <person name="Park Y."/>
            <person name="Beeman R.W."/>
            <person name="Lorenzen M.D."/>
            <person name="Butcher S."/>
            <person name="Manak J.R."/>
            <person name="Brown S.J."/>
        </authorList>
    </citation>
    <scope>GENOME REANNOTATION</scope>
    <source>
        <strain evidence="1 2">Georgia GA2</strain>
    </source>
</reference>
<reference evidence="1 2" key="1">
    <citation type="journal article" date="2008" name="Nature">
        <title>The genome of the model beetle and pest Tribolium castaneum.</title>
        <authorList>
            <consortium name="Tribolium Genome Sequencing Consortium"/>
            <person name="Richards S."/>
            <person name="Gibbs R.A."/>
            <person name="Weinstock G.M."/>
            <person name="Brown S.J."/>
            <person name="Denell R."/>
            <person name="Beeman R.W."/>
            <person name="Gibbs R."/>
            <person name="Beeman R.W."/>
            <person name="Brown S.J."/>
            <person name="Bucher G."/>
            <person name="Friedrich M."/>
            <person name="Grimmelikhuijzen C.J."/>
            <person name="Klingler M."/>
            <person name="Lorenzen M."/>
            <person name="Richards S."/>
            <person name="Roth S."/>
            <person name="Schroder R."/>
            <person name="Tautz D."/>
            <person name="Zdobnov E.M."/>
            <person name="Muzny D."/>
            <person name="Gibbs R.A."/>
            <person name="Weinstock G.M."/>
            <person name="Attaway T."/>
            <person name="Bell S."/>
            <person name="Buhay C.J."/>
            <person name="Chandrabose M.N."/>
            <person name="Chavez D."/>
            <person name="Clerk-Blankenburg K.P."/>
            <person name="Cree A."/>
            <person name="Dao M."/>
            <person name="Davis C."/>
            <person name="Chacko J."/>
            <person name="Dinh H."/>
            <person name="Dugan-Rocha S."/>
            <person name="Fowler G."/>
            <person name="Garner T.T."/>
            <person name="Garnes J."/>
            <person name="Gnirke A."/>
            <person name="Hawes A."/>
            <person name="Hernandez J."/>
            <person name="Hines S."/>
            <person name="Holder M."/>
            <person name="Hume J."/>
            <person name="Jhangiani S.N."/>
            <person name="Joshi V."/>
            <person name="Khan Z.M."/>
            <person name="Jackson L."/>
            <person name="Kovar C."/>
            <person name="Kowis A."/>
            <person name="Lee S."/>
            <person name="Lewis L.R."/>
            <person name="Margolis J."/>
            <person name="Morgan M."/>
            <person name="Nazareth L.V."/>
            <person name="Nguyen N."/>
            <person name="Okwuonu G."/>
            <person name="Parker D."/>
            <person name="Richards S."/>
            <person name="Ruiz S.J."/>
            <person name="Santibanez J."/>
            <person name="Savard J."/>
            <person name="Scherer S.E."/>
            <person name="Schneider B."/>
            <person name="Sodergren E."/>
            <person name="Tautz D."/>
            <person name="Vattahil S."/>
            <person name="Villasana D."/>
            <person name="White C.S."/>
            <person name="Wright R."/>
            <person name="Park Y."/>
            <person name="Beeman R.W."/>
            <person name="Lord J."/>
            <person name="Oppert B."/>
            <person name="Lorenzen M."/>
            <person name="Brown S."/>
            <person name="Wang L."/>
            <person name="Savard J."/>
            <person name="Tautz D."/>
            <person name="Richards S."/>
            <person name="Weinstock G."/>
            <person name="Gibbs R.A."/>
            <person name="Liu Y."/>
            <person name="Worley K."/>
            <person name="Weinstock G."/>
            <person name="Elsik C.G."/>
            <person name="Reese J.T."/>
            <person name="Elhaik E."/>
            <person name="Landan G."/>
            <person name="Graur D."/>
            <person name="Arensburger P."/>
            <person name="Atkinson P."/>
            <person name="Beeman R.W."/>
            <person name="Beidler J."/>
            <person name="Brown S.J."/>
            <person name="Demuth J.P."/>
            <person name="Drury D.W."/>
            <person name="Du Y.Z."/>
            <person name="Fujiwara H."/>
            <person name="Lorenzen M."/>
            <person name="Maselli V."/>
            <person name="Osanai M."/>
            <person name="Park Y."/>
            <person name="Robertson H.M."/>
            <person name="Tu Z."/>
            <person name="Wang J.J."/>
            <person name="Wang S."/>
            <person name="Richards S."/>
            <person name="Song H."/>
            <person name="Zhang L."/>
            <person name="Sodergren E."/>
            <person name="Werner D."/>
            <person name="Stanke M."/>
            <person name="Morgenstern B."/>
            <person name="Solovyev V."/>
            <person name="Kosarev P."/>
            <person name="Brown G."/>
            <person name="Chen H.C."/>
            <person name="Ermolaeva O."/>
            <person name="Hlavina W."/>
            <person name="Kapustin Y."/>
            <person name="Kiryutin B."/>
            <person name="Kitts P."/>
            <person name="Maglott D."/>
            <person name="Pruitt K."/>
            <person name="Sapojnikov V."/>
            <person name="Souvorov A."/>
            <person name="Mackey A.J."/>
            <person name="Waterhouse R.M."/>
            <person name="Wyder S."/>
            <person name="Zdobnov E.M."/>
            <person name="Zdobnov E.M."/>
            <person name="Wyder S."/>
            <person name="Kriventseva E.V."/>
            <person name="Kadowaki T."/>
            <person name="Bork P."/>
            <person name="Aranda M."/>
            <person name="Bao R."/>
            <person name="Beermann A."/>
            <person name="Berns N."/>
            <person name="Bolognesi R."/>
            <person name="Bonneton F."/>
            <person name="Bopp D."/>
            <person name="Brown S.J."/>
            <person name="Bucher G."/>
            <person name="Butts T."/>
            <person name="Chaumot A."/>
            <person name="Denell R.E."/>
            <person name="Ferrier D.E."/>
            <person name="Friedrich M."/>
            <person name="Gordon C.M."/>
            <person name="Jindra M."/>
            <person name="Klingler M."/>
            <person name="Lan Q."/>
            <person name="Lattorff H.M."/>
            <person name="Laudet V."/>
            <person name="von Levetsow C."/>
            <person name="Liu Z."/>
            <person name="Lutz R."/>
            <person name="Lynch J.A."/>
            <person name="da Fonseca R.N."/>
            <person name="Posnien N."/>
            <person name="Reuter R."/>
            <person name="Roth S."/>
            <person name="Savard J."/>
            <person name="Schinko J.B."/>
            <person name="Schmitt C."/>
            <person name="Schoppmeier M."/>
            <person name="Schroder R."/>
            <person name="Shippy T.D."/>
            <person name="Simonnet F."/>
            <person name="Marques-Souza H."/>
            <person name="Tautz D."/>
            <person name="Tomoyasu Y."/>
            <person name="Trauner J."/>
            <person name="Van der Zee M."/>
            <person name="Vervoort M."/>
            <person name="Wittkopp N."/>
            <person name="Wimmer E.A."/>
            <person name="Yang X."/>
            <person name="Jones A.K."/>
            <person name="Sattelle D.B."/>
            <person name="Ebert P.R."/>
            <person name="Nelson D."/>
            <person name="Scott J.G."/>
            <person name="Beeman R.W."/>
            <person name="Muthukrishnan S."/>
            <person name="Kramer K.J."/>
            <person name="Arakane Y."/>
            <person name="Beeman R.W."/>
            <person name="Zhu Q."/>
            <person name="Hogenkamp D."/>
            <person name="Dixit R."/>
            <person name="Oppert B."/>
            <person name="Jiang H."/>
            <person name="Zou Z."/>
            <person name="Marshall J."/>
            <person name="Elpidina E."/>
            <person name="Vinokurov K."/>
            <person name="Oppert C."/>
            <person name="Zou Z."/>
            <person name="Evans J."/>
            <person name="Lu Z."/>
            <person name="Zhao P."/>
            <person name="Sumathipala N."/>
            <person name="Altincicek B."/>
            <person name="Vilcinskas A."/>
            <person name="Williams M."/>
            <person name="Hultmark D."/>
            <person name="Hetru C."/>
            <person name="Jiang H."/>
            <person name="Grimmelikhuijzen C.J."/>
            <person name="Hauser F."/>
            <person name="Cazzamali G."/>
            <person name="Williamson M."/>
            <person name="Park Y."/>
            <person name="Li B."/>
            <person name="Tanaka Y."/>
            <person name="Predel R."/>
            <person name="Neupert S."/>
            <person name="Schachtner J."/>
            <person name="Verleyen P."/>
            <person name="Raible F."/>
            <person name="Bork P."/>
            <person name="Friedrich M."/>
            <person name="Walden K.K."/>
            <person name="Robertson H.M."/>
            <person name="Angeli S."/>
            <person name="Foret S."/>
            <person name="Bucher G."/>
            <person name="Schuetz S."/>
            <person name="Maleszka R."/>
            <person name="Wimmer E.A."/>
            <person name="Beeman R.W."/>
            <person name="Lorenzen M."/>
            <person name="Tomoyasu Y."/>
            <person name="Miller S.C."/>
            <person name="Grossmann D."/>
            <person name="Bucher G."/>
        </authorList>
    </citation>
    <scope>NUCLEOTIDE SEQUENCE [LARGE SCALE GENOMIC DNA]</scope>
    <source>
        <strain evidence="1 2">Georgia GA2</strain>
    </source>
</reference>
<evidence type="ECO:0000313" key="1">
    <source>
        <dbReference type="EMBL" id="EFA00458.1"/>
    </source>
</evidence>
<evidence type="ECO:0000313" key="2">
    <source>
        <dbReference type="Proteomes" id="UP000007266"/>
    </source>
</evidence>
<gene>
    <name evidence="1" type="primary">GLEAN_03314</name>
    <name evidence="1" type="ORF">TcasGA2_TC003314</name>
</gene>
<name>D6WEZ1_TRICA</name>
<dbReference type="Proteomes" id="UP000007266">
    <property type="component" value="Linkage group 3"/>
</dbReference>